<keyword evidence="7" id="KW-0811">Translocation</keyword>
<evidence type="ECO:0000256" key="9">
    <source>
        <dbReference type="ARBA" id="ARBA00023242"/>
    </source>
</evidence>
<evidence type="ECO:0000259" key="11">
    <source>
        <dbReference type="SMART" id="SM00160"/>
    </source>
</evidence>
<dbReference type="Proteomes" id="UP001164746">
    <property type="component" value="Chromosome 4"/>
</dbReference>
<feature type="compositionally biased region" description="Low complexity" evidence="10">
    <location>
        <begin position="26"/>
        <end position="39"/>
    </location>
</feature>
<evidence type="ECO:0000313" key="12">
    <source>
        <dbReference type="EMBL" id="WAR01422.1"/>
    </source>
</evidence>
<name>A0ABY7DXT7_MYAAR</name>
<evidence type="ECO:0000256" key="4">
    <source>
        <dbReference type="ARBA" id="ARBA00022816"/>
    </source>
</evidence>
<keyword evidence="13" id="KW-1185">Reference proteome</keyword>
<proteinExistence type="predicted"/>
<feature type="compositionally biased region" description="Basic and acidic residues" evidence="10">
    <location>
        <begin position="158"/>
        <end position="171"/>
    </location>
</feature>
<evidence type="ECO:0000256" key="1">
    <source>
        <dbReference type="ARBA" id="ARBA00004567"/>
    </source>
</evidence>
<organism evidence="12 13">
    <name type="scientific">Mya arenaria</name>
    <name type="common">Soft-shell clam</name>
    <dbReference type="NCBI Taxonomy" id="6604"/>
    <lineage>
        <taxon>Eukaryota</taxon>
        <taxon>Metazoa</taxon>
        <taxon>Spiralia</taxon>
        <taxon>Lophotrochozoa</taxon>
        <taxon>Mollusca</taxon>
        <taxon>Bivalvia</taxon>
        <taxon>Autobranchia</taxon>
        <taxon>Heteroconchia</taxon>
        <taxon>Euheterodonta</taxon>
        <taxon>Imparidentia</taxon>
        <taxon>Neoheterodontei</taxon>
        <taxon>Myida</taxon>
        <taxon>Myoidea</taxon>
        <taxon>Myidae</taxon>
        <taxon>Mya</taxon>
    </lineage>
</organism>
<dbReference type="PANTHER" id="PTHR23138:SF141">
    <property type="entry name" value="NUCLEAR PORE COMPLEX PROTEIN NUP50"/>
    <property type="match status" value="1"/>
</dbReference>
<evidence type="ECO:0000256" key="10">
    <source>
        <dbReference type="SAM" id="MobiDB-lite"/>
    </source>
</evidence>
<keyword evidence="6" id="KW-0007">Acetylation</keyword>
<dbReference type="Pfam" id="PF00638">
    <property type="entry name" value="Ran_BP1"/>
    <property type="match status" value="1"/>
</dbReference>
<dbReference type="InterPro" id="IPR011993">
    <property type="entry name" value="PH-like_dom_sf"/>
</dbReference>
<dbReference type="Pfam" id="PF08911">
    <property type="entry name" value="NUP50"/>
    <property type="match status" value="1"/>
</dbReference>
<feature type="compositionally biased region" description="Polar residues" evidence="10">
    <location>
        <begin position="84"/>
        <end position="96"/>
    </location>
</feature>
<gene>
    <name evidence="12" type="ORF">MAR_007980</name>
</gene>
<keyword evidence="2" id="KW-0813">Transport</keyword>
<dbReference type="InterPro" id="IPR045255">
    <property type="entry name" value="RanBP1-like"/>
</dbReference>
<evidence type="ECO:0000256" key="8">
    <source>
        <dbReference type="ARBA" id="ARBA00023132"/>
    </source>
</evidence>
<dbReference type="SUPFAM" id="SSF50729">
    <property type="entry name" value="PH domain-like"/>
    <property type="match status" value="1"/>
</dbReference>
<dbReference type="EMBL" id="CP111015">
    <property type="protein sequence ID" value="WAR01422.1"/>
    <property type="molecule type" value="Genomic_DNA"/>
</dbReference>
<comment type="subcellular location">
    <subcellularLocation>
        <location evidence="1">Nucleus</location>
        <location evidence="1">Nuclear pore complex</location>
    </subcellularLocation>
</comment>
<evidence type="ECO:0000256" key="3">
    <source>
        <dbReference type="ARBA" id="ARBA00022737"/>
    </source>
</evidence>
<keyword evidence="3" id="KW-0677">Repeat</keyword>
<evidence type="ECO:0000256" key="5">
    <source>
        <dbReference type="ARBA" id="ARBA00022927"/>
    </source>
</evidence>
<feature type="domain" description="RanBD1" evidence="11">
    <location>
        <begin position="232"/>
        <end position="345"/>
    </location>
</feature>
<dbReference type="Gene3D" id="2.30.29.30">
    <property type="entry name" value="Pleckstrin-homology domain (PH domain)/Phosphotyrosine-binding domain (PTB)"/>
    <property type="match status" value="1"/>
</dbReference>
<feature type="region of interest" description="Disordered" evidence="10">
    <location>
        <begin position="142"/>
        <end position="171"/>
    </location>
</feature>
<keyword evidence="4" id="KW-0509">mRNA transport</keyword>
<dbReference type="SMART" id="SM00160">
    <property type="entry name" value="RanBD"/>
    <property type="match status" value="1"/>
</dbReference>
<evidence type="ECO:0000313" key="13">
    <source>
        <dbReference type="Proteomes" id="UP001164746"/>
    </source>
</evidence>
<evidence type="ECO:0000256" key="2">
    <source>
        <dbReference type="ARBA" id="ARBA00022448"/>
    </source>
</evidence>
<feature type="region of interest" description="Disordered" evidence="10">
    <location>
        <begin position="1"/>
        <end position="96"/>
    </location>
</feature>
<dbReference type="PANTHER" id="PTHR23138">
    <property type="entry name" value="RAN BINDING PROTEIN"/>
    <property type="match status" value="1"/>
</dbReference>
<evidence type="ECO:0000256" key="7">
    <source>
        <dbReference type="ARBA" id="ARBA00023010"/>
    </source>
</evidence>
<keyword evidence="9" id="KW-0539">Nucleus</keyword>
<dbReference type="InterPro" id="IPR000156">
    <property type="entry name" value="Ran_bind_dom"/>
</dbReference>
<accession>A0ABY7DXT7</accession>
<reference evidence="12" key="1">
    <citation type="submission" date="2022-11" db="EMBL/GenBank/DDBJ databases">
        <title>Centuries of genome instability and evolution in soft-shell clam transmissible cancer (bioRxiv).</title>
        <authorList>
            <person name="Hart S.F.M."/>
            <person name="Yonemitsu M.A."/>
            <person name="Giersch R.M."/>
            <person name="Beal B.F."/>
            <person name="Arriagada G."/>
            <person name="Davis B.W."/>
            <person name="Ostrander E.A."/>
            <person name="Goff S.P."/>
            <person name="Metzger M.J."/>
        </authorList>
    </citation>
    <scope>NUCLEOTIDE SEQUENCE</scope>
    <source>
        <strain evidence="12">MELC-2E11</strain>
        <tissue evidence="12">Siphon/mantle</tissue>
    </source>
</reference>
<keyword evidence="8" id="KW-0906">Nuclear pore complex</keyword>
<sequence>MAKRGASSELTDRNWDQEDEPEESGGKSAFSGFGGFAFKPTQTSTPLFSGGMFKTESKISEAEKQKDKLGTVHETTESAEEKSANGNHNRASDSPNRTAYLSNLKSLNMSVLNWIQTHLDKNPYCILTPIFKDYDTHLKQLEQDREKSESNGSSSKVLKKEESVKPMEAEKTEMPKTGLTFGMGTLQANSSTFSGAGFPAFSFKPTSQPLGTASGSGFSFAVGSQQNASGSKDDGAKGDDEDGCKLFYQKDGEWKDRGVGFLHLKKTDGKAQLLVRADTTLGNILLNIRLVDTTPMSRQGKNNVNLMCVVSPPIPKMPEDKPIPMLIRVKTGDDADELLHKMKEISS</sequence>
<protein>
    <submittedName>
        <fullName evidence="12">NUP50-like protein</fullName>
    </submittedName>
</protein>
<dbReference type="InterPro" id="IPR015007">
    <property type="entry name" value="NUP2/50/61"/>
</dbReference>
<evidence type="ECO:0000256" key="6">
    <source>
        <dbReference type="ARBA" id="ARBA00022990"/>
    </source>
</evidence>
<dbReference type="CDD" id="cd13170">
    <property type="entry name" value="RanBD_NUP50"/>
    <property type="match status" value="1"/>
</dbReference>
<feature type="compositionally biased region" description="Basic and acidic residues" evidence="10">
    <location>
        <begin position="55"/>
        <end position="83"/>
    </location>
</feature>
<keyword evidence="5" id="KW-0653">Protein transport</keyword>